<evidence type="ECO:0000313" key="3">
    <source>
        <dbReference type="Proteomes" id="UP000241890"/>
    </source>
</evidence>
<keyword evidence="3" id="KW-1185">Reference proteome</keyword>
<evidence type="ECO:0000256" key="1">
    <source>
        <dbReference type="SAM" id="MobiDB-lite"/>
    </source>
</evidence>
<proteinExistence type="predicted"/>
<feature type="compositionally biased region" description="Gly residues" evidence="1">
    <location>
        <begin position="520"/>
        <end position="532"/>
    </location>
</feature>
<protein>
    <submittedName>
        <fullName evidence="2">Uncharacterized protein</fullName>
    </submittedName>
</protein>
<name>A0A2R5GWC8_9STRA</name>
<dbReference type="InParanoid" id="A0A2R5GWC8"/>
<dbReference type="AlphaFoldDB" id="A0A2R5GWC8"/>
<evidence type="ECO:0000313" key="2">
    <source>
        <dbReference type="EMBL" id="GBG34639.1"/>
    </source>
</evidence>
<dbReference type="Proteomes" id="UP000241890">
    <property type="component" value="Unassembled WGS sequence"/>
</dbReference>
<feature type="region of interest" description="Disordered" evidence="1">
    <location>
        <begin position="508"/>
        <end position="538"/>
    </location>
</feature>
<comment type="caution">
    <text evidence="2">The sequence shown here is derived from an EMBL/GenBank/DDBJ whole genome shotgun (WGS) entry which is preliminary data.</text>
</comment>
<sequence length="538" mass="59615">MRGAWRAAAAAAAESWQAGARLERRRPLGLAGVRGAKYKRVNRQEQIAQKVRYEKRQKLVQQRALEAEQGAEEDELPKYVADKIRKSQRGPGNVRLGRQDLRMGLTELDLMNLEDADDTIAARVKMHHRDLLRKGIPKARGASPRSVTRRQQRAETRIEQHVQEAFVNREIGLVNAVTSRLVGFGAFSTVECVRAKISGDMHNVTIVWRPPLHHDLSPLAPEEVELVAEAMRRCTPQIRAIVAKRVQHHRAPHVMIEMEEARPGLDPEEQVALKAILAKERASVAATVPDFRNEEESSFAEAASTTANARQLEETLGTLSPLEERLVEVARATNPSISDAELAAILLDSRADVAEARRAHDSSADSPTLKAADDNEAHALAQAMLEPLSRAEEALLEEAMETYPDMDEAVLRKLLLESREEVFGENGLPDGQFRGPDSEVAEREWKTFDINQFAADDDDDREDLRAVDPSNVLPSEGELPPEFQSIMQELRSSLGDMDEELVQEVLRELQEEAVKNGPPSKGGDGRNSGTGVGNPSSN</sequence>
<accession>A0A2R5GWC8</accession>
<organism evidence="2 3">
    <name type="scientific">Hondaea fermentalgiana</name>
    <dbReference type="NCBI Taxonomy" id="2315210"/>
    <lineage>
        <taxon>Eukaryota</taxon>
        <taxon>Sar</taxon>
        <taxon>Stramenopiles</taxon>
        <taxon>Bigyra</taxon>
        <taxon>Labyrinthulomycetes</taxon>
        <taxon>Thraustochytrida</taxon>
        <taxon>Thraustochytriidae</taxon>
        <taxon>Hondaea</taxon>
    </lineage>
</organism>
<gene>
    <name evidence="2" type="ORF">FCC1311_108612</name>
</gene>
<reference evidence="2 3" key="1">
    <citation type="submission" date="2017-12" db="EMBL/GenBank/DDBJ databases">
        <title>Sequencing, de novo assembly and annotation of complete genome of a new Thraustochytrid species, strain FCC1311.</title>
        <authorList>
            <person name="Sedici K."/>
            <person name="Godart F."/>
            <person name="Aiese Cigliano R."/>
            <person name="Sanseverino W."/>
            <person name="Barakat M."/>
            <person name="Ortet P."/>
            <person name="Marechal E."/>
            <person name="Cagnac O."/>
            <person name="Amato A."/>
        </authorList>
    </citation>
    <scope>NUCLEOTIDE SEQUENCE [LARGE SCALE GENOMIC DNA]</scope>
</reference>
<dbReference type="EMBL" id="BEYU01000206">
    <property type="protein sequence ID" value="GBG34639.1"/>
    <property type="molecule type" value="Genomic_DNA"/>
</dbReference>